<accession>A0A8J5N314</accession>
<evidence type="ECO:0000313" key="2">
    <source>
        <dbReference type="EMBL" id="KAG7172251.1"/>
    </source>
</evidence>
<dbReference type="EMBL" id="JAHLQT010011563">
    <property type="protein sequence ID" value="KAG7172251.1"/>
    <property type="molecule type" value="Genomic_DNA"/>
</dbReference>
<keyword evidence="3" id="KW-1185">Reference proteome</keyword>
<comment type="caution">
    <text evidence="2">The sequence shown here is derived from an EMBL/GenBank/DDBJ whole genome shotgun (WGS) entry which is preliminary data.</text>
</comment>
<feature type="non-terminal residue" evidence="2">
    <location>
        <position position="80"/>
    </location>
</feature>
<dbReference type="Proteomes" id="UP000747542">
    <property type="component" value="Unassembled WGS sequence"/>
</dbReference>
<proteinExistence type="predicted"/>
<evidence type="ECO:0000256" key="1">
    <source>
        <dbReference type="SAM" id="MobiDB-lite"/>
    </source>
</evidence>
<gene>
    <name evidence="2" type="ORF">Hamer_G009604</name>
</gene>
<dbReference type="AlphaFoldDB" id="A0A8J5N314"/>
<name>A0A8J5N314_HOMAM</name>
<feature type="region of interest" description="Disordered" evidence="1">
    <location>
        <begin position="43"/>
        <end position="66"/>
    </location>
</feature>
<evidence type="ECO:0000313" key="3">
    <source>
        <dbReference type="Proteomes" id="UP000747542"/>
    </source>
</evidence>
<organism evidence="2 3">
    <name type="scientific">Homarus americanus</name>
    <name type="common">American lobster</name>
    <dbReference type="NCBI Taxonomy" id="6706"/>
    <lineage>
        <taxon>Eukaryota</taxon>
        <taxon>Metazoa</taxon>
        <taxon>Ecdysozoa</taxon>
        <taxon>Arthropoda</taxon>
        <taxon>Crustacea</taxon>
        <taxon>Multicrustacea</taxon>
        <taxon>Malacostraca</taxon>
        <taxon>Eumalacostraca</taxon>
        <taxon>Eucarida</taxon>
        <taxon>Decapoda</taxon>
        <taxon>Pleocyemata</taxon>
        <taxon>Astacidea</taxon>
        <taxon>Nephropoidea</taxon>
        <taxon>Nephropidae</taxon>
        <taxon>Homarus</taxon>
    </lineage>
</organism>
<reference evidence="2" key="1">
    <citation type="journal article" date="2021" name="Sci. Adv.">
        <title>The American lobster genome reveals insights on longevity, neural, and immune adaptations.</title>
        <authorList>
            <person name="Polinski J.M."/>
            <person name="Zimin A.V."/>
            <person name="Clark K.F."/>
            <person name="Kohn A.B."/>
            <person name="Sadowski N."/>
            <person name="Timp W."/>
            <person name="Ptitsyn A."/>
            <person name="Khanna P."/>
            <person name="Romanova D.Y."/>
            <person name="Williams P."/>
            <person name="Greenwood S.J."/>
            <person name="Moroz L.L."/>
            <person name="Walt D.R."/>
            <person name="Bodnar A.G."/>
        </authorList>
    </citation>
    <scope>NUCLEOTIDE SEQUENCE</scope>
    <source>
        <strain evidence="2">GMGI-L3</strain>
    </source>
</reference>
<sequence length="80" mass="9039">MSSADNSGSKKPQSARKIRELCSKLKVKDWRGGARIRIFKLQRKTGDTEQSAAEDAGDEEEPQRTLTTKRMAEAFKNIQQ</sequence>
<protein>
    <submittedName>
        <fullName evidence="2">Uncharacterized protein</fullName>
    </submittedName>
</protein>